<evidence type="ECO:0000313" key="2">
    <source>
        <dbReference type="EMBL" id="PMC24398.1"/>
    </source>
</evidence>
<organism evidence="2 3">
    <name type="scientific">Hoylesella buccalis</name>
    <dbReference type="NCBI Taxonomy" id="28127"/>
    <lineage>
        <taxon>Bacteria</taxon>
        <taxon>Pseudomonadati</taxon>
        <taxon>Bacteroidota</taxon>
        <taxon>Bacteroidia</taxon>
        <taxon>Bacteroidales</taxon>
        <taxon>Prevotellaceae</taxon>
        <taxon>Hoylesella</taxon>
    </lineage>
</organism>
<dbReference type="EMBL" id="PNGJ01000004">
    <property type="protein sequence ID" value="PMC24398.1"/>
    <property type="molecule type" value="Genomic_DNA"/>
</dbReference>
<evidence type="ECO:0000256" key="1">
    <source>
        <dbReference type="SAM" id="SignalP"/>
    </source>
</evidence>
<feature type="chain" id="PRO_5014879159" description="Fibrobacter succinogenes major paralogous domain-containing protein" evidence="1">
    <location>
        <begin position="21"/>
        <end position="306"/>
    </location>
</feature>
<feature type="signal peptide" evidence="1">
    <location>
        <begin position="1"/>
        <end position="20"/>
    </location>
</feature>
<proteinExistence type="predicted"/>
<gene>
    <name evidence="2" type="ORF">CJ231_06750</name>
</gene>
<sequence length="306" mass="34821">MKKRILLFISIIASALTAQAQNYQMKVVKNDGKVETFATKDVKEVLFECVEDEEHKQKEPEYIEIAGAKWAKGNLMYDNGTWKIADNQWEYFNKVYGRQRESNKKCAKSDTQIDHFNFGVCGTNALTEAEIAVKCGDKYGPTSISGKMFKDAECKQPTDNYEDAAYGDLAFWATKGMWKLPSKTNWARLKDEADWQLGYITLDDGKQIYGCLFTPAKSDFGVGITLPREITKEEVEKYLFLPMAGYRNGKAIENAGFGGYYWADRSFSKDYNSYLEVSFDFDGIYYYNNGTTVLDNGNCIRPVLAK</sequence>
<protein>
    <recommendedName>
        <fullName evidence="4">Fibrobacter succinogenes major paralogous domain-containing protein</fullName>
    </recommendedName>
</protein>
<dbReference type="RefSeq" id="WP_102697299.1">
    <property type="nucleotide sequence ID" value="NZ_PNGJ01000004.1"/>
</dbReference>
<name>A0A2N6QRI6_9BACT</name>
<dbReference type="Proteomes" id="UP000235564">
    <property type="component" value="Unassembled WGS sequence"/>
</dbReference>
<dbReference type="AlphaFoldDB" id="A0A2N6QRI6"/>
<dbReference type="OrthoDB" id="1076172at2"/>
<reference evidence="2 3" key="1">
    <citation type="submission" date="2017-09" db="EMBL/GenBank/DDBJ databases">
        <title>Bacterial strain isolated from the female urinary microbiota.</title>
        <authorList>
            <person name="Thomas-White K."/>
            <person name="Kumar N."/>
            <person name="Forster S."/>
            <person name="Putonti C."/>
            <person name="Lawley T."/>
            <person name="Wolfe A.J."/>
        </authorList>
    </citation>
    <scope>NUCLEOTIDE SEQUENCE [LARGE SCALE GENOMIC DNA]</scope>
    <source>
        <strain evidence="2 3">UMB0536</strain>
    </source>
</reference>
<keyword evidence="1" id="KW-0732">Signal</keyword>
<evidence type="ECO:0000313" key="3">
    <source>
        <dbReference type="Proteomes" id="UP000235564"/>
    </source>
</evidence>
<evidence type="ECO:0008006" key="4">
    <source>
        <dbReference type="Google" id="ProtNLM"/>
    </source>
</evidence>
<comment type="caution">
    <text evidence="2">The sequence shown here is derived from an EMBL/GenBank/DDBJ whole genome shotgun (WGS) entry which is preliminary data.</text>
</comment>
<accession>A0A2N6QRI6</accession>